<keyword evidence="9" id="KW-1185">Reference proteome</keyword>
<accession>A0A7K1KQ70</accession>
<dbReference type="Proteomes" id="UP000461162">
    <property type="component" value="Unassembled WGS sequence"/>
</dbReference>
<dbReference type="PANTHER" id="PTHR43014">
    <property type="entry name" value="MERCURIC REDUCTASE"/>
    <property type="match status" value="1"/>
</dbReference>
<reference evidence="8 9" key="1">
    <citation type="submission" date="2019-11" db="EMBL/GenBank/DDBJ databases">
        <title>Pseudodesulfovibrio alkaliphilus, sp. nov., an alkaliphilic sulfate-reducing bacteria from mud volcano of Taman peninsula, Russia.</title>
        <authorList>
            <person name="Frolova A."/>
            <person name="Merkel A.Y."/>
            <person name="Slobodkin A.I."/>
        </authorList>
    </citation>
    <scope>NUCLEOTIDE SEQUENCE [LARGE SCALE GENOMIC DNA]</scope>
    <source>
        <strain evidence="8 9">F-1</strain>
    </source>
</reference>
<dbReference type="InterPro" id="IPR023753">
    <property type="entry name" value="FAD/NAD-binding_dom"/>
</dbReference>
<keyword evidence="4" id="KW-0520">NAD</keyword>
<protein>
    <submittedName>
        <fullName evidence="8">NAD(P)/FAD-dependent oxidoreductase</fullName>
    </submittedName>
</protein>
<evidence type="ECO:0000259" key="6">
    <source>
        <dbReference type="Pfam" id="PF02852"/>
    </source>
</evidence>
<evidence type="ECO:0000256" key="1">
    <source>
        <dbReference type="ARBA" id="ARBA00007532"/>
    </source>
</evidence>
<evidence type="ECO:0000259" key="7">
    <source>
        <dbReference type="Pfam" id="PF07992"/>
    </source>
</evidence>
<feature type="binding site" evidence="4">
    <location>
        <begin position="171"/>
        <end position="178"/>
    </location>
    <ligand>
        <name>NAD(+)</name>
        <dbReference type="ChEBI" id="CHEBI:57540"/>
    </ligand>
</feature>
<keyword evidence="3 4" id="KW-0274">FAD</keyword>
<dbReference type="Gene3D" id="3.50.50.60">
    <property type="entry name" value="FAD/NAD(P)-binding domain"/>
    <property type="match status" value="2"/>
</dbReference>
<keyword evidence="4" id="KW-0547">Nucleotide-binding</keyword>
<dbReference type="GO" id="GO:0000166">
    <property type="term" value="F:nucleotide binding"/>
    <property type="evidence" value="ECO:0007669"/>
    <property type="project" value="UniProtKB-KW"/>
</dbReference>
<comment type="similarity">
    <text evidence="1">Belongs to the class-I pyridine nucleotide-disulfide oxidoreductase family.</text>
</comment>
<comment type="caution">
    <text evidence="8">The sequence shown here is derived from an EMBL/GenBank/DDBJ whole genome shotgun (WGS) entry which is preliminary data.</text>
</comment>
<dbReference type="SUPFAM" id="SSF51905">
    <property type="entry name" value="FAD/NAD(P)-binding domain"/>
    <property type="match status" value="1"/>
</dbReference>
<evidence type="ECO:0000313" key="8">
    <source>
        <dbReference type="EMBL" id="MUM78110.1"/>
    </source>
</evidence>
<dbReference type="Pfam" id="PF02852">
    <property type="entry name" value="Pyr_redox_dim"/>
    <property type="match status" value="1"/>
</dbReference>
<feature type="domain" description="Pyridine nucleotide-disulphide oxidoreductase dimerisation" evidence="6">
    <location>
        <begin position="337"/>
        <end position="442"/>
    </location>
</feature>
<dbReference type="Gene3D" id="3.30.390.30">
    <property type="match status" value="1"/>
</dbReference>
<name>A0A7K1KQ70_9BACT</name>
<dbReference type="GO" id="GO:0016491">
    <property type="term" value="F:oxidoreductase activity"/>
    <property type="evidence" value="ECO:0007669"/>
    <property type="project" value="InterPro"/>
</dbReference>
<dbReference type="InterPro" id="IPR036188">
    <property type="entry name" value="FAD/NAD-bd_sf"/>
</dbReference>
<evidence type="ECO:0000256" key="5">
    <source>
        <dbReference type="PIRSR" id="PIRSR000350-4"/>
    </source>
</evidence>
<organism evidence="8 9">
    <name type="scientific">Pseudodesulfovibrio alkaliphilus</name>
    <dbReference type="NCBI Taxonomy" id="2661613"/>
    <lineage>
        <taxon>Bacteria</taxon>
        <taxon>Pseudomonadati</taxon>
        <taxon>Thermodesulfobacteriota</taxon>
        <taxon>Desulfovibrionia</taxon>
        <taxon>Desulfovibrionales</taxon>
        <taxon>Desulfovibrionaceae</taxon>
    </lineage>
</organism>
<dbReference type="PANTHER" id="PTHR43014:SF5">
    <property type="entry name" value="GLUTATHIONE REDUCTASE (NADPH)"/>
    <property type="match status" value="1"/>
</dbReference>
<dbReference type="EMBL" id="WODC01000007">
    <property type="protein sequence ID" value="MUM78110.1"/>
    <property type="molecule type" value="Genomic_DNA"/>
</dbReference>
<evidence type="ECO:0000313" key="9">
    <source>
        <dbReference type="Proteomes" id="UP000461162"/>
    </source>
</evidence>
<evidence type="ECO:0000256" key="4">
    <source>
        <dbReference type="PIRSR" id="PIRSR000350-3"/>
    </source>
</evidence>
<feature type="domain" description="FAD/NAD(P)-binding" evidence="7">
    <location>
        <begin position="4"/>
        <end position="317"/>
    </location>
</feature>
<feature type="binding site" evidence="4">
    <location>
        <position position="301"/>
    </location>
    <ligand>
        <name>FAD</name>
        <dbReference type="ChEBI" id="CHEBI:57692"/>
    </ligand>
</feature>
<keyword evidence="2" id="KW-0285">Flavoprotein</keyword>
<dbReference type="Pfam" id="PF07992">
    <property type="entry name" value="Pyr_redox_2"/>
    <property type="match status" value="1"/>
</dbReference>
<dbReference type="SUPFAM" id="SSF55424">
    <property type="entry name" value="FAD/NAD-linked reductases, dimerisation (C-terminal) domain"/>
    <property type="match status" value="1"/>
</dbReference>
<dbReference type="RefSeq" id="WP_155934738.1">
    <property type="nucleotide sequence ID" value="NZ_WODC01000007.1"/>
</dbReference>
<feature type="disulfide bond" description="Redox-active" evidence="5">
    <location>
        <begin position="41"/>
        <end position="46"/>
    </location>
</feature>
<evidence type="ECO:0000256" key="3">
    <source>
        <dbReference type="ARBA" id="ARBA00022827"/>
    </source>
</evidence>
<feature type="binding site" evidence="4">
    <location>
        <position position="260"/>
    </location>
    <ligand>
        <name>NAD(+)</name>
        <dbReference type="ChEBI" id="CHEBI:57540"/>
    </ligand>
</feature>
<dbReference type="PIRSF" id="PIRSF000350">
    <property type="entry name" value="Mercury_reductase_MerA"/>
    <property type="match status" value="1"/>
</dbReference>
<dbReference type="PRINTS" id="PR00368">
    <property type="entry name" value="FADPNR"/>
</dbReference>
<dbReference type="AlphaFoldDB" id="A0A7K1KQ70"/>
<feature type="binding site" evidence="4">
    <location>
        <position position="50"/>
    </location>
    <ligand>
        <name>FAD</name>
        <dbReference type="ChEBI" id="CHEBI:57692"/>
    </ligand>
</feature>
<dbReference type="InterPro" id="IPR004099">
    <property type="entry name" value="Pyr_nucl-diS_OxRdtase_dimer"/>
</dbReference>
<gene>
    <name evidence="8" type="ORF">GKC30_10725</name>
</gene>
<evidence type="ECO:0000256" key="2">
    <source>
        <dbReference type="ARBA" id="ARBA00022630"/>
    </source>
</evidence>
<comment type="cofactor">
    <cofactor evidence="4">
        <name>FAD</name>
        <dbReference type="ChEBI" id="CHEBI:57692"/>
    </cofactor>
    <text evidence="4">Binds 1 FAD per subunit.</text>
</comment>
<proteinExistence type="inferred from homology"/>
<dbReference type="PRINTS" id="PR00411">
    <property type="entry name" value="PNDRDTASEI"/>
</dbReference>
<sequence length="446" mass="47716">MKEYDVIVLGGGPAGGAVAAPLADAGRRVAMIEADAFGGVCPLRGCNPKKVLLAGAEAAHMAGSMLGTGLTGSMAIDWSALMRFTRSFVDPVPERARAAYADKGIDTFLGRAAFVDPHVVEVQDNRLTAKVICVCVGLEPSPLPVPGAEAMPVSDDFLSMESLPRRALFIGGGFIAFELAHIAHHAGSEVTLLNRSDRVLRRFDPMLADDLIRASRDIGIDVRLDAPVRSVERIGEGWRVRAGNNVPIDFDADMAFNCTGRRPAIDRLNLDAAGVEFGPLGIAVNNRMQSVSNPHVYAVGDVADQGAALTPVATIQGQTAVANILNPSSATVNYSGIPSVCFTLPPLAGVGLLEEEARERGLSFTVRETDLSAAFSWKRLNQSYARARVLIDESGDRILGAHILGHNAEEMINLFALAIRNEIPLSRLRDTVWAYPTCGYQVKYMV</sequence>
<dbReference type="InterPro" id="IPR016156">
    <property type="entry name" value="FAD/NAD-linked_Rdtase_dimer_sf"/>
</dbReference>
<dbReference type="InterPro" id="IPR001100">
    <property type="entry name" value="Pyr_nuc-diS_OxRdtase"/>
</dbReference>